<dbReference type="InterPro" id="IPR001005">
    <property type="entry name" value="SANT/Myb"/>
</dbReference>
<accession>A0ABV2AG98</accession>
<feature type="compositionally biased region" description="Basic and acidic residues" evidence="2">
    <location>
        <begin position="124"/>
        <end position="140"/>
    </location>
</feature>
<dbReference type="CDD" id="cd00167">
    <property type="entry name" value="SANT"/>
    <property type="match status" value="1"/>
</dbReference>
<feature type="compositionally biased region" description="Polar residues" evidence="2">
    <location>
        <begin position="233"/>
        <end position="247"/>
    </location>
</feature>
<dbReference type="Proteomes" id="UP001439008">
    <property type="component" value="Unassembled WGS sequence"/>
</dbReference>
<feature type="coiled-coil region" evidence="1">
    <location>
        <begin position="582"/>
        <end position="609"/>
    </location>
</feature>
<evidence type="ECO:0000313" key="4">
    <source>
        <dbReference type="EMBL" id="MES1918701.1"/>
    </source>
</evidence>
<protein>
    <recommendedName>
        <fullName evidence="3">Myb-like domain-containing protein</fullName>
    </recommendedName>
</protein>
<dbReference type="SUPFAM" id="SSF46689">
    <property type="entry name" value="Homeodomain-like"/>
    <property type="match status" value="1"/>
</dbReference>
<feature type="region of interest" description="Disordered" evidence="2">
    <location>
        <begin position="448"/>
        <end position="471"/>
    </location>
</feature>
<dbReference type="PROSITE" id="PS50090">
    <property type="entry name" value="MYB_LIKE"/>
    <property type="match status" value="1"/>
</dbReference>
<dbReference type="EMBL" id="JBDODL010000109">
    <property type="protein sequence ID" value="MES1918701.1"/>
    <property type="molecule type" value="Genomic_DNA"/>
</dbReference>
<dbReference type="InterPro" id="IPR009057">
    <property type="entry name" value="Homeodomain-like_sf"/>
</dbReference>
<sequence>MKNKIATMSAFEKNNLVASSAHLNCLEVQNGCELSETVKCSSKRLLMSQNVCLNELENKLSIECKDRIGKSKILKNELCNFSLNEPAILQSKNEERNSDCENSQNWPMKNFSSLIIKKSATPKSDPKSKPVKNEIRREGELSPSPSNEMSKDESEDSKTKTGKRRNNKGKIAKRKISKTKKNLRTRYTIKLRARDKLKRRNIFDDSIYDEYDSLSDSSSSNIIEKNSENSVSTDSPPHNDMTNSPQIPKTKRKKNSFVKWSLEEEITLRDCVLYQSQESKTIAWKSVMDMMPQRYQNRTPKKLRNKWRKLLFRKDFVSEADLKRLYRGKKDTALTKKDENALQIPEKPVTLREKILARKNGQLLPNEENADFGTNKNWDKTFIVKKLDKTTIERQNKNFDYNDAIAEKWLKSLEKRIEKTKSDKIKSLDDLCSSADFQVAKNLPVAPPKICGKEKPKPPISQSPAKFPVQKSEPPPLVWAIERYRKTGRSAQHNLVSLKTPAGPKRTSYSMPNYCRLFSPYRFGSLCSKRVPRLEFNTHHSYDRMNTMQLESLFFTYTRNIRIKRFKISECEAMAEKGKKYSKDKSKRYSELKKRLEKEQALANQMERNDEKILWQLQSMQMEFSLLHRKRAQLSD</sequence>
<feature type="region of interest" description="Disordered" evidence="2">
    <location>
        <begin position="213"/>
        <end position="253"/>
    </location>
</feature>
<evidence type="ECO:0000313" key="5">
    <source>
        <dbReference type="Proteomes" id="UP001439008"/>
    </source>
</evidence>
<organism evidence="4 5">
    <name type="scientific">Bonamia ostreae</name>
    <dbReference type="NCBI Taxonomy" id="126728"/>
    <lineage>
        <taxon>Eukaryota</taxon>
        <taxon>Sar</taxon>
        <taxon>Rhizaria</taxon>
        <taxon>Endomyxa</taxon>
        <taxon>Ascetosporea</taxon>
        <taxon>Haplosporida</taxon>
        <taxon>Bonamia</taxon>
    </lineage>
</organism>
<evidence type="ECO:0000259" key="3">
    <source>
        <dbReference type="PROSITE" id="PS50090"/>
    </source>
</evidence>
<dbReference type="SMART" id="SM00717">
    <property type="entry name" value="SANT"/>
    <property type="match status" value="1"/>
</dbReference>
<reference evidence="4 5" key="1">
    <citation type="journal article" date="2024" name="BMC Biol.">
        <title>Comparative genomics of Ascetosporea gives new insight into the evolutionary basis for animal parasitism in Rhizaria.</title>
        <authorList>
            <person name="Hiltunen Thoren M."/>
            <person name="Onut-Brannstrom I."/>
            <person name="Alfjorden A."/>
            <person name="Peckova H."/>
            <person name="Swords F."/>
            <person name="Hooper C."/>
            <person name="Holzer A.S."/>
            <person name="Bass D."/>
            <person name="Burki F."/>
        </authorList>
    </citation>
    <scope>NUCLEOTIDE SEQUENCE [LARGE SCALE GENOMIC DNA]</scope>
    <source>
        <strain evidence="4">20-A016</strain>
    </source>
</reference>
<keyword evidence="1" id="KW-0175">Coiled coil</keyword>
<comment type="caution">
    <text evidence="4">The sequence shown here is derived from an EMBL/GenBank/DDBJ whole genome shotgun (WGS) entry which is preliminary data.</text>
</comment>
<name>A0ABV2AG98_9EUKA</name>
<feature type="region of interest" description="Disordered" evidence="2">
    <location>
        <begin position="116"/>
        <end position="184"/>
    </location>
</feature>
<feature type="compositionally biased region" description="Low complexity" evidence="2">
    <location>
        <begin position="214"/>
        <end position="232"/>
    </location>
</feature>
<feature type="compositionally biased region" description="Basic residues" evidence="2">
    <location>
        <begin position="160"/>
        <end position="184"/>
    </location>
</feature>
<dbReference type="Pfam" id="PF00249">
    <property type="entry name" value="Myb_DNA-binding"/>
    <property type="match status" value="1"/>
</dbReference>
<proteinExistence type="predicted"/>
<feature type="compositionally biased region" description="Basic and acidic residues" evidence="2">
    <location>
        <begin position="149"/>
        <end position="159"/>
    </location>
</feature>
<dbReference type="Gene3D" id="1.10.10.60">
    <property type="entry name" value="Homeodomain-like"/>
    <property type="match status" value="1"/>
</dbReference>
<evidence type="ECO:0000256" key="1">
    <source>
        <dbReference type="SAM" id="Coils"/>
    </source>
</evidence>
<gene>
    <name evidence="4" type="ORF">MHBO_000626</name>
</gene>
<keyword evidence="5" id="KW-1185">Reference proteome</keyword>
<feature type="domain" description="Myb-like" evidence="3">
    <location>
        <begin position="259"/>
        <end position="311"/>
    </location>
</feature>
<evidence type="ECO:0000256" key="2">
    <source>
        <dbReference type="SAM" id="MobiDB-lite"/>
    </source>
</evidence>